<evidence type="ECO:0000313" key="1">
    <source>
        <dbReference type="EMBL" id="KAJ3556061.1"/>
    </source>
</evidence>
<protein>
    <submittedName>
        <fullName evidence="1">Uncharacterized protein</fullName>
    </submittedName>
</protein>
<name>A0ACC1T932_9APHY</name>
<accession>A0ACC1T932</accession>
<organism evidence="1 2">
    <name type="scientific">Phlebia brevispora</name>
    <dbReference type="NCBI Taxonomy" id="194682"/>
    <lineage>
        <taxon>Eukaryota</taxon>
        <taxon>Fungi</taxon>
        <taxon>Dikarya</taxon>
        <taxon>Basidiomycota</taxon>
        <taxon>Agaricomycotina</taxon>
        <taxon>Agaricomycetes</taxon>
        <taxon>Polyporales</taxon>
        <taxon>Meruliaceae</taxon>
        <taxon>Phlebia</taxon>
    </lineage>
</organism>
<proteinExistence type="predicted"/>
<gene>
    <name evidence="1" type="ORF">NM688_g2235</name>
</gene>
<dbReference type="EMBL" id="JANHOG010000274">
    <property type="protein sequence ID" value="KAJ3556061.1"/>
    <property type="molecule type" value="Genomic_DNA"/>
</dbReference>
<keyword evidence="2" id="KW-1185">Reference proteome</keyword>
<reference evidence="1" key="1">
    <citation type="submission" date="2022-07" db="EMBL/GenBank/DDBJ databases">
        <title>Genome Sequence of Phlebia brevispora.</title>
        <authorList>
            <person name="Buettner E."/>
        </authorList>
    </citation>
    <scope>NUCLEOTIDE SEQUENCE</scope>
    <source>
        <strain evidence="1">MPL23</strain>
    </source>
</reference>
<dbReference type="Proteomes" id="UP001148662">
    <property type="component" value="Unassembled WGS sequence"/>
</dbReference>
<sequence>MTRRIASQVHKQASRLLRAQYLRKEPAWYQAVLEHPPLPLPAKAPPLRTSYDLPPNNRFTAPPSKHMHPHEPRPMPVYYVEDDVRRQFFLDHPFEAFRPRTLLEGEEIEPEHPINGAEWTRLRQRGRNPSSEDCIKYIVNLHNAHGVSLTEAYASGIAQFRSLRAEHQVAANVALAEAESNGIVFGPSEVEKNFKVEEWALQGWSKKHEQDAAAQVARKRWHAVVEAKGAWTGAREYTRLWQEGVRPSYSTAIEQSVTGSRSQ</sequence>
<comment type="caution">
    <text evidence="1">The sequence shown here is derived from an EMBL/GenBank/DDBJ whole genome shotgun (WGS) entry which is preliminary data.</text>
</comment>
<evidence type="ECO:0000313" key="2">
    <source>
        <dbReference type="Proteomes" id="UP001148662"/>
    </source>
</evidence>